<evidence type="ECO:0000313" key="4">
    <source>
        <dbReference type="EMBL" id="ERM99393.1"/>
    </source>
</evidence>
<evidence type="ECO:0000256" key="3">
    <source>
        <dbReference type="SAM" id="Phobius"/>
    </source>
</evidence>
<dbReference type="AlphaFoldDB" id="W1NVM7"/>
<dbReference type="STRING" id="13333.W1NVM7"/>
<keyword evidence="1 3" id="KW-0472">Membrane</keyword>
<feature type="transmembrane region" description="Helical" evidence="3">
    <location>
        <begin position="252"/>
        <end position="275"/>
    </location>
</feature>
<organism evidence="4 5">
    <name type="scientific">Amborella trichopoda</name>
    <dbReference type="NCBI Taxonomy" id="13333"/>
    <lineage>
        <taxon>Eukaryota</taxon>
        <taxon>Viridiplantae</taxon>
        <taxon>Streptophyta</taxon>
        <taxon>Embryophyta</taxon>
        <taxon>Tracheophyta</taxon>
        <taxon>Spermatophyta</taxon>
        <taxon>Magnoliopsida</taxon>
        <taxon>Amborellales</taxon>
        <taxon>Amborellaceae</taxon>
        <taxon>Amborella</taxon>
    </lineage>
</organism>
<name>W1NVM7_AMBTC</name>
<keyword evidence="3" id="KW-1133">Transmembrane helix</keyword>
<sequence>MSLFILTNKEASVYASACTCLGVYQNYLSEDTSANLLNLLKPILVLSGHDHDQCTVTHQTPNGPVIEHTVGTFSWQQGNLYPSFMLLSVDALASKNSTNMEDIISTRLCFLPNQTMIYIWYLTLFVITILLLLLWPVNGPAFLEWCSSYLGSIQRLISNKNAKVKDDDEDCEFEMIWDAEGSMHLVKKAVKKASSSSQNGTQLPGRGNAVVRPTAKKQSVEAADMTSTNSSATDAKLEFGRGRRRFGFKRRLLLAIRMIMAIVAVNVPLYMMLLVKDWVD</sequence>
<dbReference type="eggNOG" id="KOG3662">
    <property type="taxonomic scope" value="Eukaryota"/>
</dbReference>
<dbReference type="OMA" id="LAIRMIM"/>
<dbReference type="PANTHER" id="PTHR13315:SF4">
    <property type="entry name" value="METALLOPHOSPHOESTERASE, ISOFORM E"/>
    <property type="match status" value="1"/>
</dbReference>
<dbReference type="InterPro" id="IPR033308">
    <property type="entry name" value="PGAP5/Cdc1/Ted1"/>
</dbReference>
<dbReference type="HOGENOM" id="CLU_011607_3_0_1"/>
<feature type="transmembrane region" description="Helical" evidence="3">
    <location>
        <begin position="117"/>
        <end position="135"/>
    </location>
</feature>
<gene>
    <name evidence="4" type="ORF">AMTR_s00131p00030980</name>
</gene>
<evidence type="ECO:0000256" key="2">
    <source>
        <dbReference type="SAM" id="MobiDB-lite"/>
    </source>
</evidence>
<accession>W1NVM7</accession>
<dbReference type="PANTHER" id="PTHR13315">
    <property type="entry name" value="METALLO PHOSPHOESTERASE RELATED"/>
    <property type="match status" value="1"/>
</dbReference>
<proteinExistence type="predicted"/>
<evidence type="ECO:0000313" key="5">
    <source>
        <dbReference type="Proteomes" id="UP000017836"/>
    </source>
</evidence>
<dbReference type="GO" id="GO:0006506">
    <property type="term" value="P:GPI anchor biosynthetic process"/>
    <property type="evidence" value="ECO:0007669"/>
    <property type="project" value="InterPro"/>
</dbReference>
<feature type="region of interest" description="Disordered" evidence="2">
    <location>
        <begin position="194"/>
        <end position="213"/>
    </location>
</feature>
<evidence type="ECO:0000256" key="1">
    <source>
        <dbReference type="ARBA" id="ARBA00023136"/>
    </source>
</evidence>
<dbReference type="Gramene" id="ERM99393">
    <property type="protein sequence ID" value="ERM99393"/>
    <property type="gene ID" value="AMTR_s00131p00030980"/>
</dbReference>
<dbReference type="Proteomes" id="UP000017836">
    <property type="component" value="Unassembled WGS sequence"/>
</dbReference>
<dbReference type="GO" id="GO:0016020">
    <property type="term" value="C:membrane"/>
    <property type="evidence" value="ECO:0007669"/>
    <property type="project" value="GOC"/>
</dbReference>
<evidence type="ECO:0008006" key="6">
    <source>
        <dbReference type="Google" id="ProtNLM"/>
    </source>
</evidence>
<dbReference type="EMBL" id="KI395019">
    <property type="protein sequence ID" value="ERM99393.1"/>
    <property type="molecule type" value="Genomic_DNA"/>
</dbReference>
<protein>
    <recommendedName>
        <fullName evidence="6">Calcineurin-like phosphoesterase domain-containing protein</fullName>
    </recommendedName>
</protein>
<keyword evidence="3" id="KW-0812">Transmembrane</keyword>
<reference evidence="5" key="1">
    <citation type="journal article" date="2013" name="Science">
        <title>The Amborella genome and the evolution of flowering plants.</title>
        <authorList>
            <consortium name="Amborella Genome Project"/>
        </authorList>
    </citation>
    <scope>NUCLEOTIDE SEQUENCE [LARGE SCALE GENOMIC DNA]</scope>
</reference>
<keyword evidence="5" id="KW-1185">Reference proteome</keyword>